<feature type="signal peptide" evidence="3">
    <location>
        <begin position="1"/>
        <end position="27"/>
    </location>
</feature>
<keyword evidence="1" id="KW-0175">Coiled coil</keyword>
<feature type="compositionally biased region" description="Low complexity" evidence="2">
    <location>
        <begin position="501"/>
        <end position="533"/>
    </location>
</feature>
<keyword evidence="3" id="KW-0732">Signal</keyword>
<evidence type="ECO:0000313" key="5">
    <source>
        <dbReference type="Proteomes" id="UP000193411"/>
    </source>
</evidence>
<organism evidence="4 5">
    <name type="scientific">Catenaria anguillulae PL171</name>
    <dbReference type="NCBI Taxonomy" id="765915"/>
    <lineage>
        <taxon>Eukaryota</taxon>
        <taxon>Fungi</taxon>
        <taxon>Fungi incertae sedis</taxon>
        <taxon>Blastocladiomycota</taxon>
        <taxon>Blastocladiomycetes</taxon>
        <taxon>Blastocladiales</taxon>
        <taxon>Catenariaceae</taxon>
        <taxon>Catenaria</taxon>
    </lineage>
</organism>
<feature type="region of interest" description="Disordered" evidence="2">
    <location>
        <begin position="48"/>
        <end position="153"/>
    </location>
</feature>
<feature type="compositionally biased region" description="Basic residues" evidence="2">
    <location>
        <begin position="398"/>
        <end position="500"/>
    </location>
</feature>
<evidence type="ECO:0000256" key="3">
    <source>
        <dbReference type="SAM" id="SignalP"/>
    </source>
</evidence>
<reference evidence="4 5" key="1">
    <citation type="submission" date="2016-07" db="EMBL/GenBank/DDBJ databases">
        <title>Pervasive Adenine N6-methylation of Active Genes in Fungi.</title>
        <authorList>
            <consortium name="DOE Joint Genome Institute"/>
            <person name="Mondo S.J."/>
            <person name="Dannebaum R.O."/>
            <person name="Kuo R.C."/>
            <person name="Labutti K."/>
            <person name="Haridas S."/>
            <person name="Kuo A."/>
            <person name="Salamov A."/>
            <person name="Ahrendt S.R."/>
            <person name="Lipzen A."/>
            <person name="Sullivan W."/>
            <person name="Andreopoulos W.B."/>
            <person name="Clum A."/>
            <person name="Lindquist E."/>
            <person name="Daum C."/>
            <person name="Ramamoorthy G.K."/>
            <person name="Gryganskyi A."/>
            <person name="Culley D."/>
            <person name="Magnuson J.K."/>
            <person name="James T.Y."/>
            <person name="O'Malley M.A."/>
            <person name="Stajich J.E."/>
            <person name="Spatafora J.W."/>
            <person name="Visel A."/>
            <person name="Grigoriev I.V."/>
        </authorList>
    </citation>
    <scope>NUCLEOTIDE SEQUENCE [LARGE SCALE GENOMIC DNA]</scope>
    <source>
        <strain evidence="4 5">PL171</strain>
    </source>
</reference>
<evidence type="ECO:0000256" key="1">
    <source>
        <dbReference type="SAM" id="Coils"/>
    </source>
</evidence>
<feature type="coiled-coil region" evidence="1">
    <location>
        <begin position="303"/>
        <end position="330"/>
    </location>
</feature>
<evidence type="ECO:0000256" key="2">
    <source>
        <dbReference type="SAM" id="MobiDB-lite"/>
    </source>
</evidence>
<keyword evidence="5" id="KW-1185">Reference proteome</keyword>
<dbReference type="AlphaFoldDB" id="A0A1Y2HRB0"/>
<feature type="chain" id="PRO_5013231669" evidence="3">
    <location>
        <begin position="28"/>
        <end position="571"/>
    </location>
</feature>
<feature type="compositionally biased region" description="Basic and acidic residues" evidence="2">
    <location>
        <begin position="62"/>
        <end position="84"/>
    </location>
</feature>
<feature type="region of interest" description="Disordered" evidence="2">
    <location>
        <begin position="383"/>
        <end position="571"/>
    </location>
</feature>
<comment type="caution">
    <text evidence="4">The sequence shown here is derived from an EMBL/GenBank/DDBJ whole genome shotgun (WGS) entry which is preliminary data.</text>
</comment>
<protein>
    <submittedName>
        <fullName evidence="4">Uncharacterized protein</fullName>
    </submittedName>
</protein>
<gene>
    <name evidence="4" type="ORF">BCR44DRAFT_1433006</name>
</gene>
<accession>A0A1Y2HRB0</accession>
<proteinExistence type="predicted"/>
<dbReference type="EMBL" id="MCFL01000018">
    <property type="protein sequence ID" value="ORZ36223.1"/>
    <property type="molecule type" value="Genomic_DNA"/>
</dbReference>
<dbReference type="Proteomes" id="UP000193411">
    <property type="component" value="Unassembled WGS sequence"/>
</dbReference>
<sequence>MRLLTVLALAAILSVSLPGTLVQPADAEPLPAYMHSASAGLESIPLADFSVDEGPAAADFSQDSRRDDEDDSRERDEESDRSKDDEDGEDDGEDRRNEEEGDEDQEEDQEELDREINREEDDIDRESSRRFGGNRRSGRSLSERVRRAGGAGPIQKRLKGLVQLRKRLANRIRSERTQLARRGSRKPNHKIRHAQRQLKTINGLINGVRKGRPAALRAVNNLEREDSRIADLVNAPSKLPLKNFVVAAQKRTTEIRNRALIAVRTIDRDLRRRSIAVRRLQRTRQVQIRKAKALVKRVQAEIKDRYRIEREKLGRQAHKLREKLRGAQSALNASSTRSQKMLNQARVHALKARVAGLRAKAVQRRSEVRAAVARIRGGMAKVTSIKPPRMPGQIAGIRRSRGGARGRGRRRAVGRRGRRARVARRGRRGAVGRRGRRGAAGRRGRGRKQGGRRVSRRSAGKRRASGRRQQRGRVARRPQRGGARRGRAGNRPTRGGRRPARPTAQRKGVSRQQQQQRLLAQRRALSQRQQAQASRRKRQAQAQQQRRNMANRSARPAQPKVRATVKVHAMK</sequence>
<name>A0A1Y2HRB0_9FUNG</name>
<evidence type="ECO:0000313" key="4">
    <source>
        <dbReference type="EMBL" id="ORZ36223.1"/>
    </source>
</evidence>
<feature type="compositionally biased region" description="Acidic residues" evidence="2">
    <location>
        <begin position="99"/>
        <end position="124"/>
    </location>
</feature>